<evidence type="ECO:0000313" key="3">
    <source>
        <dbReference type="Proteomes" id="UP000823405"/>
    </source>
</evidence>
<comment type="caution">
    <text evidence="2">The sequence shown here is derived from an EMBL/GenBank/DDBJ whole genome shotgun (WGS) entry which is preliminary data.</text>
</comment>
<proteinExistence type="predicted"/>
<reference evidence="2" key="1">
    <citation type="journal article" date="2020" name="Fungal Divers.">
        <title>Resolving the Mortierellaceae phylogeny through synthesis of multi-gene phylogenetics and phylogenomics.</title>
        <authorList>
            <person name="Vandepol N."/>
            <person name="Liber J."/>
            <person name="Desiro A."/>
            <person name="Na H."/>
            <person name="Kennedy M."/>
            <person name="Barry K."/>
            <person name="Grigoriev I.V."/>
            <person name="Miller A.N."/>
            <person name="O'Donnell K."/>
            <person name="Stajich J.E."/>
            <person name="Bonito G."/>
        </authorList>
    </citation>
    <scope>NUCLEOTIDE SEQUENCE</scope>
    <source>
        <strain evidence="2">NVP60</strain>
    </source>
</reference>
<dbReference type="Proteomes" id="UP000823405">
    <property type="component" value="Unassembled WGS sequence"/>
</dbReference>
<protein>
    <submittedName>
        <fullName evidence="2">Uncharacterized protein</fullName>
    </submittedName>
</protein>
<evidence type="ECO:0000256" key="1">
    <source>
        <dbReference type="SAM" id="Coils"/>
    </source>
</evidence>
<organism evidence="2 3">
    <name type="scientific">Linnemannia gamsii</name>
    <dbReference type="NCBI Taxonomy" id="64522"/>
    <lineage>
        <taxon>Eukaryota</taxon>
        <taxon>Fungi</taxon>
        <taxon>Fungi incertae sedis</taxon>
        <taxon>Mucoromycota</taxon>
        <taxon>Mortierellomycotina</taxon>
        <taxon>Mortierellomycetes</taxon>
        <taxon>Mortierellales</taxon>
        <taxon>Mortierellaceae</taxon>
        <taxon>Linnemannia</taxon>
    </lineage>
</organism>
<feature type="coiled-coil region" evidence="1">
    <location>
        <begin position="123"/>
        <end position="152"/>
    </location>
</feature>
<gene>
    <name evidence="2" type="ORF">BGZ97_000864</name>
</gene>
<dbReference type="EMBL" id="JAAAIN010001167">
    <property type="protein sequence ID" value="KAG0306111.1"/>
    <property type="molecule type" value="Genomic_DNA"/>
</dbReference>
<accession>A0A9P6R294</accession>
<name>A0A9P6R294_9FUNG</name>
<evidence type="ECO:0000313" key="2">
    <source>
        <dbReference type="EMBL" id="KAG0306111.1"/>
    </source>
</evidence>
<sequence>MAQEVNAAGVEDSDVATAFLPLVGCRRLKSFSFCIWNRGTCSAAILDGLQLVHTWGCQGIEQLFLDVTPPEEEGKQEGAASVEETFMDGPVLGWSLCPKQAVVTMSYVLKMQKGFFEDLFESVQSLEHLRVLEEEEEEEEEKEDKADEERGIKARMTMMSTRLAMRWRLETDRQPNELPLDGRQLRRVFKMFDRLGLDELYTIDCGGVTYMRVSSL</sequence>
<keyword evidence="1" id="KW-0175">Coiled coil</keyword>
<dbReference type="AlphaFoldDB" id="A0A9P6R294"/>
<keyword evidence="3" id="KW-1185">Reference proteome</keyword>